<feature type="non-terminal residue" evidence="1">
    <location>
        <position position="1"/>
    </location>
</feature>
<dbReference type="RefSeq" id="WP_336559033.1">
    <property type="nucleotide sequence ID" value="NZ_JBBAYM010000238.1"/>
</dbReference>
<organism evidence="1 2">
    <name type="scientific">Streptomyces brasiliscabiei</name>
    <dbReference type="NCBI Taxonomy" id="2736302"/>
    <lineage>
        <taxon>Bacteria</taxon>
        <taxon>Bacillati</taxon>
        <taxon>Actinomycetota</taxon>
        <taxon>Actinomycetes</taxon>
        <taxon>Kitasatosporales</taxon>
        <taxon>Streptomycetaceae</taxon>
        <taxon>Streptomyces</taxon>
    </lineage>
</organism>
<gene>
    <name evidence="1" type="ORF">WB403_49405</name>
</gene>
<accession>A0ABU8GXC4</accession>
<proteinExistence type="predicted"/>
<sequence length="93" mass="10503">KDGVELGSYGFRKFGKFQWWYGTGVAEPRLSTQIKLGGYHNRIIRKAQAGTADKVIEEAKEYKDAMEECNSIMGLVELSDIYGALECILEKDH</sequence>
<reference evidence="1 2" key="1">
    <citation type="submission" date="2024-03" db="EMBL/GenBank/DDBJ databases">
        <title>First Report of Pectobacterium brasiliscabiei causing potato scab in china.</title>
        <authorList>
            <person name="Handique U."/>
        </authorList>
    </citation>
    <scope>NUCLEOTIDE SEQUENCE [LARGE SCALE GENOMIC DNA]</scope>
    <source>
        <strain evidence="1 2">ZRIMU1503</strain>
    </source>
</reference>
<dbReference type="EMBL" id="JBBAYM010000238">
    <property type="protein sequence ID" value="MEI5617126.1"/>
    <property type="molecule type" value="Genomic_DNA"/>
</dbReference>
<keyword evidence="2" id="KW-1185">Reference proteome</keyword>
<protein>
    <submittedName>
        <fullName evidence="1">Uncharacterized protein</fullName>
    </submittedName>
</protein>
<evidence type="ECO:0000313" key="2">
    <source>
        <dbReference type="Proteomes" id="UP001365781"/>
    </source>
</evidence>
<feature type="non-terminal residue" evidence="1">
    <location>
        <position position="93"/>
    </location>
</feature>
<evidence type="ECO:0000313" key="1">
    <source>
        <dbReference type="EMBL" id="MEI5617126.1"/>
    </source>
</evidence>
<dbReference type="Proteomes" id="UP001365781">
    <property type="component" value="Unassembled WGS sequence"/>
</dbReference>
<comment type="caution">
    <text evidence="1">The sequence shown here is derived from an EMBL/GenBank/DDBJ whole genome shotgun (WGS) entry which is preliminary data.</text>
</comment>
<name>A0ABU8GXC4_9ACTN</name>